<comment type="caution">
    <text evidence="7">The sequence shown here is derived from an EMBL/GenBank/DDBJ whole genome shotgun (WGS) entry which is preliminary data.</text>
</comment>
<gene>
    <name evidence="7" type="ORF">ACFFJC_06785</name>
</gene>
<evidence type="ECO:0000256" key="3">
    <source>
        <dbReference type="ARBA" id="ARBA00022692"/>
    </source>
</evidence>
<dbReference type="Pfam" id="PF01943">
    <property type="entry name" value="Polysacc_synt"/>
    <property type="match status" value="1"/>
</dbReference>
<reference evidence="7 8" key="1">
    <citation type="submission" date="2024-09" db="EMBL/GenBank/DDBJ databases">
        <authorList>
            <person name="Sun Q."/>
            <person name="Mori K."/>
        </authorList>
    </citation>
    <scope>NUCLEOTIDE SEQUENCE [LARGE SCALE GENOMIC DNA]</scope>
    <source>
        <strain evidence="7 8">CCM 7706</strain>
    </source>
</reference>
<evidence type="ECO:0000256" key="2">
    <source>
        <dbReference type="ARBA" id="ARBA00022475"/>
    </source>
</evidence>
<protein>
    <submittedName>
        <fullName evidence="7">Lipopolysaccharide biosynthesis protein</fullName>
    </submittedName>
</protein>
<dbReference type="InterPro" id="IPR002797">
    <property type="entry name" value="Polysacc_synth"/>
</dbReference>
<evidence type="ECO:0000256" key="1">
    <source>
        <dbReference type="ARBA" id="ARBA00004651"/>
    </source>
</evidence>
<feature type="transmembrane region" description="Helical" evidence="6">
    <location>
        <begin position="246"/>
        <end position="265"/>
    </location>
</feature>
<feature type="transmembrane region" description="Helical" evidence="6">
    <location>
        <begin position="340"/>
        <end position="360"/>
    </location>
</feature>
<feature type="transmembrane region" description="Helical" evidence="6">
    <location>
        <begin position="169"/>
        <end position="202"/>
    </location>
</feature>
<feature type="transmembrane region" description="Helical" evidence="6">
    <location>
        <begin position="45"/>
        <end position="66"/>
    </location>
</feature>
<organism evidence="7 8">
    <name type="scientific">Novosphingobium soli</name>
    <dbReference type="NCBI Taxonomy" id="574956"/>
    <lineage>
        <taxon>Bacteria</taxon>
        <taxon>Pseudomonadati</taxon>
        <taxon>Pseudomonadota</taxon>
        <taxon>Alphaproteobacteria</taxon>
        <taxon>Sphingomonadales</taxon>
        <taxon>Sphingomonadaceae</taxon>
        <taxon>Novosphingobium</taxon>
    </lineage>
</organism>
<sequence>MNDGLRRVGVNGGWLLAARLFQAVLSIAYLAIATRTLGLADFGRFALIVAVGQGIAAVVGFQTWQFVVSYGTRAQAQGDERGVERIIGFAALLDLAGALAGSLVALGVIALLGERLGLPRELYAAAFAFCFAILAAVRSTPIGVLRLDERFRDSALADAVTPSVRAGGALLAALLLPTVAGFLCAWAVSELATTAVYWWAALRRRRVAFAPEGLRRLAREEPSLWRFVFLTNLSSTLTVTSKQFTLVLVGAFGGPAAAGMFRVAAQLAQAMVRATQTFSRAAYAELVRAAAGGSDRPLLLQLTAVAGLAAAAMVGVAALFGEPLLHLIATREFSGAYLPIIVLVAAAGLDLFGFAFEPALTARGLAGAAFRLRLLASAVQAALLFLLLPLFGVIGGAWATFGGSLAAVLLTGWGVFRRAPEQPAPGPRPSPS</sequence>
<dbReference type="Proteomes" id="UP001589798">
    <property type="component" value="Unassembled WGS sequence"/>
</dbReference>
<feature type="transmembrane region" description="Helical" evidence="6">
    <location>
        <begin position="372"/>
        <end position="391"/>
    </location>
</feature>
<keyword evidence="8" id="KW-1185">Reference proteome</keyword>
<feature type="transmembrane region" description="Helical" evidence="6">
    <location>
        <begin position="86"/>
        <end position="112"/>
    </location>
</feature>
<comment type="subcellular location">
    <subcellularLocation>
        <location evidence="1">Cell membrane</location>
        <topology evidence="1">Multi-pass membrane protein</topology>
    </subcellularLocation>
</comment>
<dbReference type="EMBL" id="JBHLWK010000010">
    <property type="protein sequence ID" value="MFC0203975.1"/>
    <property type="molecule type" value="Genomic_DNA"/>
</dbReference>
<dbReference type="PANTHER" id="PTHR30250">
    <property type="entry name" value="PST FAMILY PREDICTED COLANIC ACID TRANSPORTER"/>
    <property type="match status" value="1"/>
</dbReference>
<evidence type="ECO:0000256" key="6">
    <source>
        <dbReference type="SAM" id="Phobius"/>
    </source>
</evidence>
<evidence type="ECO:0000256" key="5">
    <source>
        <dbReference type="ARBA" id="ARBA00023136"/>
    </source>
</evidence>
<dbReference type="PANTHER" id="PTHR30250:SF31">
    <property type="entry name" value="INNER MEMBRANE PROTEIN YGHQ"/>
    <property type="match status" value="1"/>
</dbReference>
<feature type="transmembrane region" description="Helical" evidence="6">
    <location>
        <begin position="298"/>
        <end position="320"/>
    </location>
</feature>
<keyword evidence="2" id="KW-1003">Cell membrane</keyword>
<dbReference type="InterPro" id="IPR050833">
    <property type="entry name" value="Poly_Biosynth_Transport"/>
</dbReference>
<proteinExistence type="predicted"/>
<evidence type="ECO:0000313" key="8">
    <source>
        <dbReference type="Proteomes" id="UP001589798"/>
    </source>
</evidence>
<dbReference type="RefSeq" id="WP_379486744.1">
    <property type="nucleotide sequence ID" value="NZ_JBHLWK010000010.1"/>
</dbReference>
<feature type="transmembrane region" description="Helical" evidence="6">
    <location>
        <begin position="12"/>
        <end position="33"/>
    </location>
</feature>
<evidence type="ECO:0000313" key="7">
    <source>
        <dbReference type="EMBL" id="MFC0203975.1"/>
    </source>
</evidence>
<keyword evidence="3 6" id="KW-0812">Transmembrane</keyword>
<evidence type="ECO:0000256" key="4">
    <source>
        <dbReference type="ARBA" id="ARBA00022989"/>
    </source>
</evidence>
<feature type="transmembrane region" description="Helical" evidence="6">
    <location>
        <begin position="124"/>
        <end position="144"/>
    </location>
</feature>
<accession>A0ABV6CVR3</accession>
<keyword evidence="4 6" id="KW-1133">Transmembrane helix</keyword>
<name>A0ABV6CVR3_9SPHN</name>
<feature type="transmembrane region" description="Helical" evidence="6">
    <location>
        <begin position="397"/>
        <end position="416"/>
    </location>
</feature>
<keyword evidence="5 6" id="KW-0472">Membrane</keyword>